<organism evidence="2 3">
    <name type="scientific">Candidatus Nitronauta litoralis</name>
    <dbReference type="NCBI Taxonomy" id="2705533"/>
    <lineage>
        <taxon>Bacteria</taxon>
        <taxon>Pseudomonadati</taxon>
        <taxon>Nitrospinota/Tectimicrobiota group</taxon>
        <taxon>Nitrospinota</taxon>
        <taxon>Nitrospinia</taxon>
        <taxon>Nitrospinales</taxon>
        <taxon>Nitrospinaceae</taxon>
        <taxon>Candidatus Nitronauta</taxon>
    </lineage>
</organism>
<reference evidence="2 3" key="1">
    <citation type="submission" date="2020-02" db="EMBL/GenBank/DDBJ databases">
        <title>Genomic and physiological characterization of two novel Nitrospinaceae genera.</title>
        <authorList>
            <person name="Mueller A.J."/>
            <person name="Jung M.-Y."/>
            <person name="Strachan C.R."/>
            <person name="Herbold C.W."/>
            <person name="Kirkegaard R.H."/>
            <person name="Daims H."/>
        </authorList>
    </citation>
    <scope>NUCLEOTIDE SEQUENCE [LARGE SCALE GENOMIC DNA]</scope>
    <source>
        <strain evidence="2">EB</strain>
    </source>
</reference>
<evidence type="ECO:0000256" key="1">
    <source>
        <dbReference type="SAM" id="Phobius"/>
    </source>
</evidence>
<keyword evidence="1" id="KW-1133">Transmembrane helix</keyword>
<feature type="transmembrane region" description="Helical" evidence="1">
    <location>
        <begin position="364"/>
        <end position="381"/>
    </location>
</feature>
<sequence length="502" mass="56182">MALFDIAILFAASYLLVMRLHVIVALGERLALALFAFFLLKGLAMFVLVALGSTGLMEQTFVSVVFLGFSLVIQLSRSRSLVDVEPAKIVIASRSFKLKVASVVAILFVASLASALWFPVSAPDGIWYQVRAWDFLHESGFSATHTATQYRQYPPLVPLLFAWLESADWSLVKVLFPLTYLGLVVIIYYRLRETTCSEELAGWMALVFATTPYFWWHSQLGLLNLMSGVFFALGGLYWFTLVANWTDSESVETPLLPWAFVSGMSFGAACWVRPEFVIYSGIALVLLMELTHRFPKNQHPDADNVFPVFAVSALALPTLWSSALLAVVAGVHSTGMAMIGMVFSGWILVLLWGMGWFRGSARQLTVLVMVSVVGFVVLMFTGPQTSLTPLKAFALGFFRTFGFQVFFAFTFLLWAPALTARWSRLAMAQRYLLLLLVSYLVVHMMMYTVLPIKSETAVQFFDNLMISPGNAVNSSDTREYLAWFPLFLFWVACLPKIKKAFR</sequence>
<evidence type="ECO:0008006" key="4">
    <source>
        <dbReference type="Google" id="ProtNLM"/>
    </source>
</evidence>
<feature type="transmembrane region" description="Helical" evidence="1">
    <location>
        <begin position="33"/>
        <end position="53"/>
    </location>
</feature>
<feature type="transmembrane region" description="Helical" evidence="1">
    <location>
        <begin position="480"/>
        <end position="497"/>
    </location>
</feature>
<keyword evidence="1" id="KW-0812">Transmembrane</keyword>
<feature type="transmembrane region" description="Helical" evidence="1">
    <location>
        <begin position="335"/>
        <end position="357"/>
    </location>
</feature>
<feature type="transmembrane region" description="Helical" evidence="1">
    <location>
        <begin position="6"/>
        <end position="26"/>
    </location>
</feature>
<name>A0A7T0BU43_9BACT</name>
<protein>
    <recommendedName>
        <fullName evidence="4">Glycosyltransferase RgtA/B/C/D-like domain-containing protein</fullName>
    </recommendedName>
</protein>
<dbReference type="EMBL" id="CP048685">
    <property type="protein sequence ID" value="QPJ60985.1"/>
    <property type="molecule type" value="Genomic_DNA"/>
</dbReference>
<dbReference type="Proteomes" id="UP000594688">
    <property type="component" value="Chromosome"/>
</dbReference>
<dbReference type="KEGG" id="nli:G3M70_03405"/>
<feature type="transmembrane region" description="Helical" evidence="1">
    <location>
        <begin position="401"/>
        <end position="419"/>
    </location>
</feature>
<feature type="transmembrane region" description="Helical" evidence="1">
    <location>
        <begin position="222"/>
        <end position="243"/>
    </location>
</feature>
<accession>A0A7T0BU43</accession>
<feature type="transmembrane region" description="Helical" evidence="1">
    <location>
        <begin position="98"/>
        <end position="118"/>
    </location>
</feature>
<proteinExistence type="predicted"/>
<dbReference type="AlphaFoldDB" id="A0A7T0BU43"/>
<feature type="transmembrane region" description="Helical" evidence="1">
    <location>
        <begin position="431"/>
        <end position="450"/>
    </location>
</feature>
<evidence type="ECO:0000313" key="3">
    <source>
        <dbReference type="Proteomes" id="UP000594688"/>
    </source>
</evidence>
<feature type="transmembrane region" description="Helical" evidence="1">
    <location>
        <begin position="306"/>
        <end position="329"/>
    </location>
</feature>
<feature type="transmembrane region" description="Helical" evidence="1">
    <location>
        <begin position="169"/>
        <end position="188"/>
    </location>
</feature>
<feature type="transmembrane region" description="Helical" evidence="1">
    <location>
        <begin position="59"/>
        <end position="77"/>
    </location>
</feature>
<gene>
    <name evidence="2" type="ORF">G3M70_03405</name>
</gene>
<keyword evidence="1" id="KW-0472">Membrane</keyword>
<evidence type="ECO:0000313" key="2">
    <source>
        <dbReference type="EMBL" id="QPJ60985.1"/>
    </source>
</evidence>